<name>S4NJS9_9ACTN</name>
<feature type="region of interest" description="Disordered" evidence="1">
    <location>
        <begin position="1095"/>
        <end position="1151"/>
    </location>
</feature>
<feature type="region of interest" description="Disordered" evidence="1">
    <location>
        <begin position="406"/>
        <end position="471"/>
    </location>
</feature>
<sequence>MRRALHEHRHLGVRPGVGEERRAHPAARTPLQVLVPHHGHRQRHLVRIDQRAGRYGVQPRLELAQHPRPLLGARPHRVLRDHVHGLPPPAPLRQPVLVVGPQQPAQLVLVPGAFGDEPQQVRGDLRDVEVPAQRLGERHLAHPGHLDGRPGVQPGHRKPLRHEVRRVDRPHAERVPGLVRQVRPAGVEGEPPDLLARSGPAEQPVADQPGDRGGGLRFRLRLRFRRRGRGVGRSGGRTAQRREHLVEPRPGGGPVVRLAVRTRGQPHPAQLVEARVQPAPVPAEVVVRGVAEGQHGVPHPLQPRSLFAGERVPQAGSVVGRVTVPEGAGDEEQVRRAGERGDVGLVHADEGRTVPGRGQSLGRGGGELLGVPRLRGPQHHDLTAGRLPRGGGRWRRARVHAGEDAVDPQGVLGGEGRVGREHRNAGGARAEPGEEAGEVLAFLRGQDRGRGGLEAERVGPGGGDGRRRQGPGRFLAYRARRLVRGRLSHGRGHLRQRHRAHLELRLERQRIDRVARHRVDAQVFAEQVVPVEGRETAARPHPVRHHRRQHGPPAPRGDLDQVALRDPERVRVPRMELHEGSGVQLVELGDLPGLGERVPLVLHPPGVEHEGVVVVRHLGGGQMRPGEEDGTTARCREAQPVVTHVPDGIALGPVLPRGRPLHGRPPQPFVGDTPQIPLRLRVVEPPDLLEDLLGAVVREPLFVPHRARDLRDDPPVGHRLPGRIRGGPGQREVALAVDEDALRLGPHRAGQDDVGVGVRLGVREHVLRDDELGGLQALDDRATVGDRGDGVGADDPAGLDLPVGHLPEHLDGALPDPVGPQGPRRQLPHVLGERPLLRYEHRPLPRQPRAHVAHLAAAHGVGLPGEGERPGARTADRARRQMQVDQGVGVPGAVRGLVQAHGPAAHPLLAGLADQPGGPADVVLGESGDLRDRSRAVVGEEPGQVLPALGVSRDELRVGVPVRVQQVQQAVQQREVGPRPDLEEQIGLGGGGGPPRIDDDQPGARLDPLHHPQEEDRMAVGHVRADDEEDVRLVEVLVRAGRPVRAQRQLVAGARAGHAQPRVRLDRVRPHEPLGQFVREVLRLQAHLPGHIEGDGVRPVRVDDRPQPRGGLGDRVGDGRGHRLLAPVVPDQRGGEPPWRGEQVGRGRALGAQPARVRRVRLVAGRLQDRTPPVRPHADIEHETAAHTAVRADGAHRFRLLLRPGGRGHAVDGTNVPLRRCHIA</sequence>
<feature type="compositionally biased region" description="Basic and acidic residues" evidence="1">
    <location>
        <begin position="445"/>
        <end position="457"/>
    </location>
</feature>
<dbReference type="AlphaFoldDB" id="S4NJS9"/>
<proteinExistence type="predicted"/>
<evidence type="ECO:0000313" key="2">
    <source>
        <dbReference type="EMBL" id="EPJ38659.1"/>
    </source>
</evidence>
<dbReference type="PATRIC" id="fig|1283301.3.peg.4268"/>
<dbReference type="Proteomes" id="UP000015001">
    <property type="component" value="Unassembled WGS sequence"/>
</dbReference>
<feature type="region of interest" description="Disordered" evidence="1">
    <location>
        <begin position="971"/>
        <end position="1007"/>
    </location>
</feature>
<dbReference type="EMBL" id="AOPY01001450">
    <property type="protein sequence ID" value="EPJ38659.1"/>
    <property type="molecule type" value="Genomic_DNA"/>
</dbReference>
<feature type="compositionally biased region" description="Basic residues" evidence="1">
    <location>
        <begin position="541"/>
        <end position="550"/>
    </location>
</feature>
<evidence type="ECO:0000256" key="1">
    <source>
        <dbReference type="SAM" id="MobiDB-lite"/>
    </source>
</evidence>
<feature type="region of interest" description="Disordered" evidence="1">
    <location>
        <begin position="535"/>
        <end position="560"/>
    </location>
</feature>
<feature type="region of interest" description="Disordered" evidence="1">
    <location>
        <begin position="140"/>
        <end position="163"/>
    </location>
</feature>
<reference evidence="2 3" key="1">
    <citation type="submission" date="2013-02" db="EMBL/GenBank/DDBJ databases">
        <title>Draft Genome Sequence of Streptomyces afghaniensis, Which Produces Compounds of the Julimycin B-Complex.</title>
        <authorList>
            <person name="Gruening B.A."/>
            <person name="Praeg A."/>
            <person name="Erxleben A."/>
            <person name="Guenther S."/>
            <person name="Fiedler H.-P."/>
            <person name="Goodfellow M."/>
            <person name="Mueller M."/>
        </authorList>
    </citation>
    <scope>NUCLEOTIDE SEQUENCE [LARGE SCALE GENOMIC DNA]</scope>
    <source>
        <strain evidence="2 3">772</strain>
    </source>
</reference>
<feature type="region of interest" description="Disordered" evidence="1">
    <location>
        <begin position="1"/>
        <end position="24"/>
    </location>
</feature>
<gene>
    <name evidence="2" type="ORF">STAFG_4297</name>
</gene>
<feature type="region of interest" description="Disordered" evidence="1">
    <location>
        <begin position="229"/>
        <end position="254"/>
    </location>
</feature>
<feature type="region of interest" description="Disordered" evidence="1">
    <location>
        <begin position="370"/>
        <end position="391"/>
    </location>
</feature>
<feature type="compositionally biased region" description="Basic residues" evidence="1">
    <location>
        <begin position="1"/>
        <end position="12"/>
    </location>
</feature>
<comment type="caution">
    <text evidence="2">The sequence shown here is derived from an EMBL/GenBank/DDBJ whole genome shotgun (WGS) entry which is preliminary data.</text>
</comment>
<dbReference type="HOGENOM" id="CLU_268315_0_0_11"/>
<evidence type="ECO:0000313" key="3">
    <source>
        <dbReference type="Proteomes" id="UP000015001"/>
    </source>
</evidence>
<feature type="region of interest" description="Disordered" evidence="1">
    <location>
        <begin position="182"/>
        <end position="215"/>
    </location>
</feature>
<protein>
    <submittedName>
        <fullName evidence="2">Putative Nitrate reductase</fullName>
    </submittedName>
</protein>
<keyword evidence="3" id="KW-1185">Reference proteome</keyword>
<organism evidence="2 3">
    <name type="scientific">Streptomyces afghaniensis 772</name>
    <dbReference type="NCBI Taxonomy" id="1283301"/>
    <lineage>
        <taxon>Bacteria</taxon>
        <taxon>Bacillati</taxon>
        <taxon>Actinomycetota</taxon>
        <taxon>Actinomycetes</taxon>
        <taxon>Kitasatosporales</taxon>
        <taxon>Streptomycetaceae</taxon>
        <taxon>Streptomyces</taxon>
    </lineage>
</organism>
<accession>S4NJS9</accession>
<feature type="compositionally biased region" description="Basic and acidic residues" evidence="1">
    <location>
        <begin position="1095"/>
        <end position="1107"/>
    </location>
</feature>